<dbReference type="AlphaFoldDB" id="A0AAU7JB31"/>
<name>A0AAU7JB31_9HYPH</name>
<dbReference type="RefSeq" id="WP_406854384.1">
    <property type="nucleotide sequence ID" value="NZ_CP157484.1"/>
</dbReference>
<organism evidence="1">
    <name type="scientific">Alsobacter sp. KACC 23698</name>
    <dbReference type="NCBI Taxonomy" id="3149229"/>
    <lineage>
        <taxon>Bacteria</taxon>
        <taxon>Pseudomonadati</taxon>
        <taxon>Pseudomonadota</taxon>
        <taxon>Alphaproteobacteria</taxon>
        <taxon>Hyphomicrobiales</taxon>
        <taxon>Alsobacteraceae</taxon>
        <taxon>Alsobacter</taxon>
    </lineage>
</organism>
<dbReference type="EMBL" id="CP157484">
    <property type="protein sequence ID" value="XBO37561.1"/>
    <property type="molecule type" value="Genomic_DNA"/>
</dbReference>
<evidence type="ECO:0000313" key="1">
    <source>
        <dbReference type="EMBL" id="XBO37561.1"/>
    </source>
</evidence>
<reference evidence="1" key="1">
    <citation type="submission" date="2024-05" db="EMBL/GenBank/DDBJ databases">
        <authorList>
            <person name="Kim S."/>
            <person name="Heo J."/>
            <person name="Choi H."/>
            <person name="Choi Y."/>
            <person name="Kwon S.-W."/>
            <person name="Kim Y."/>
        </authorList>
    </citation>
    <scope>NUCLEOTIDE SEQUENCE</scope>
    <source>
        <strain evidence="1">KACC 23698</strain>
    </source>
</reference>
<accession>A0AAU7JB31</accession>
<proteinExistence type="predicted"/>
<sequence>MINQKQQNESDAYASFADGEIRPAAMHRLLSTTVSIYVFNHSGNEVVRLV</sequence>
<gene>
    <name evidence="1" type="ORF">ABEG18_17770</name>
</gene>
<protein>
    <submittedName>
        <fullName evidence="1">Uncharacterized protein</fullName>
    </submittedName>
</protein>